<dbReference type="RefSeq" id="XP_001709556.1">
    <property type="nucleotide sequence ID" value="XM_001709504.1"/>
</dbReference>
<reference evidence="2 3" key="1">
    <citation type="journal article" date="2007" name="Science">
        <title>Genomic minimalism in the early diverging intestinal parasite Giardia lamblia.</title>
        <authorList>
            <person name="Morrison H.G."/>
            <person name="McArthur A.G."/>
            <person name="Gillin F.D."/>
            <person name="Aley S.B."/>
            <person name="Adam R.D."/>
            <person name="Olsen G.J."/>
            <person name="Best A.A."/>
            <person name="Cande W.Z."/>
            <person name="Chen F."/>
            <person name="Cipriano M.J."/>
            <person name="Davids B.J."/>
            <person name="Dawson S.C."/>
            <person name="Elmendorf H.G."/>
            <person name="Hehl A.B."/>
            <person name="Holder M.E."/>
            <person name="Huse S.M."/>
            <person name="Kim U.U."/>
            <person name="Lasek-Nesselquist E."/>
            <person name="Manning G."/>
            <person name="Nigam A."/>
            <person name="Nixon J.E."/>
            <person name="Palm D."/>
            <person name="Passamaneck N.E."/>
            <person name="Prabhu A."/>
            <person name="Reich C.I."/>
            <person name="Reiner D.S."/>
            <person name="Samuelson J."/>
            <person name="Svard S.G."/>
            <person name="Sogin M.L."/>
        </authorList>
    </citation>
    <scope>NUCLEOTIDE SEQUENCE [LARGE SCALE GENOMIC DNA]</scope>
    <source>
        <strain evidence="2 3">WB C6</strain>
    </source>
</reference>
<gene>
    <name evidence="2" type="ORF">GL50803_00114014</name>
</gene>
<feature type="compositionally biased region" description="Basic and acidic residues" evidence="1">
    <location>
        <begin position="549"/>
        <end position="560"/>
    </location>
</feature>
<evidence type="ECO:0000313" key="2">
    <source>
        <dbReference type="EMBL" id="KAE8303659.1"/>
    </source>
</evidence>
<accession>A8B4C5</accession>
<dbReference type="HOGENOM" id="CLU_327193_0_0_1"/>
<proteinExistence type="predicted"/>
<protein>
    <submittedName>
        <fullName evidence="2">Uncharacterized protein</fullName>
    </submittedName>
</protein>
<dbReference type="VEuPathDB" id="GiardiaDB:GL50803_114014"/>
<keyword evidence="3" id="KW-1185">Reference proteome</keyword>
<dbReference type="GeneID" id="5702480"/>
<evidence type="ECO:0000256" key="1">
    <source>
        <dbReference type="SAM" id="MobiDB-lite"/>
    </source>
</evidence>
<dbReference type="EMBL" id="AACB03000002">
    <property type="protein sequence ID" value="KAE8303659.1"/>
    <property type="molecule type" value="Genomic_DNA"/>
</dbReference>
<dbReference type="AlphaFoldDB" id="A8B4C5"/>
<sequence>MASLCCVACANLVRPGAHRILCPLCKLELETHAHKRQELKCQSCILTEHFADDKHSAAHKSLILKAYVSMEQARTKAEASLYLAESKKTSIEEKIDRNELDRFGRVATTIEQALEVQISKLEKITEENFLASELWVRNMKARLASVYQGCIASNQATVDFIAQRAGNLVFMSTAAELLASMEDLATRHMHQLASSSTDRSAPAAHAPTGPLISLIRQNVMDTLSASLPLFKSHHNIKGILDSVALAKNIYVGHADLFKIHILKTGLYVLPAALVLPPRTTLGGASSRGGTDVAEQKAQCRFESRVTQSLTANRKRRSVVYGTVILTDNSTIFNLHIIGRVYVIGSNANIINCTIESTPAYSSESFTDRYTGLPGCPIASRDRSMASSVPRLQKLLRSSSPNNLSLAAISQALERVGVTLTADSLAHLERDLATINPCLVVTNRSTSTLLIKSRINSNSLASLPFSLSHKLPESESSLYVGPRCPVLVSSASQLYIHGSSVFCTQINPLAMTTSFRTVALSPILELDTQRSLMNSAISRTQGFGGQGSRHPRESRSLEAAEEPAKNLPFMLTPDRFLRDREMIVKGSLIVVKEGSHLAMSDTHLFNSFVGVYTSDGSVHANTCFINNCCVGAIVANDAYDARFVYTVFSENGIGVMMHRLRNTSALYLSRYEMSSVCGLVISNTAIDTNINYKYRVSEQRAAPAPEAPSPAEQEEDSIIGGSLVFDTVPSSVVQSQSGEATGKPMYGTLSLRTSPVLTKSTHLTSATKLPEHHCILVSKCDYQASNVSSLAIVEEHAGHHSINTASCILLHRNRIEVTQKRAPRRSVILQGENVSQWFTSIPATNWIIPSADPGEYIEIIPRGTDLAQILSTNLVSNTATI</sequence>
<dbReference type="Proteomes" id="UP000001548">
    <property type="component" value="Unassembled WGS sequence"/>
</dbReference>
<comment type="caution">
    <text evidence="2">The sequence shown here is derived from an EMBL/GenBank/DDBJ whole genome shotgun (WGS) entry which is preliminary data.</text>
</comment>
<name>A8B4C5_GIAIC</name>
<organism evidence="2 3">
    <name type="scientific">Giardia intestinalis (strain ATCC 50803 / WB clone C6)</name>
    <name type="common">Giardia lamblia</name>
    <dbReference type="NCBI Taxonomy" id="184922"/>
    <lineage>
        <taxon>Eukaryota</taxon>
        <taxon>Metamonada</taxon>
        <taxon>Diplomonadida</taxon>
        <taxon>Hexamitidae</taxon>
        <taxon>Giardiinae</taxon>
        <taxon>Giardia</taxon>
    </lineage>
</organism>
<dbReference type="KEGG" id="gla:GL50803_00114014"/>
<evidence type="ECO:0000313" key="3">
    <source>
        <dbReference type="Proteomes" id="UP000001548"/>
    </source>
</evidence>
<dbReference type="OMA" id="WIIPSAN"/>
<feature type="region of interest" description="Disordered" evidence="1">
    <location>
        <begin position="539"/>
        <end position="560"/>
    </location>
</feature>